<dbReference type="GO" id="GO:0005524">
    <property type="term" value="F:ATP binding"/>
    <property type="evidence" value="ECO:0007669"/>
    <property type="project" value="UniProtKB-KW"/>
</dbReference>
<accession>A0A8H6XA82</accession>
<dbReference type="PRINTS" id="PR00120">
    <property type="entry name" value="HATPASE"/>
</dbReference>
<evidence type="ECO:0000256" key="6">
    <source>
        <dbReference type="ARBA" id="ARBA00023136"/>
    </source>
</evidence>
<gene>
    <name evidence="9" type="ORF">MVEN_02119000</name>
</gene>
<dbReference type="InterPro" id="IPR008250">
    <property type="entry name" value="ATPase_P-typ_transduc_dom_A_sf"/>
</dbReference>
<protein>
    <submittedName>
        <fullName evidence="9">Plasma membrane ATPase</fullName>
    </submittedName>
</protein>
<keyword evidence="4" id="KW-0067">ATP-binding</keyword>
<organism evidence="9 10">
    <name type="scientific">Mycena venus</name>
    <dbReference type="NCBI Taxonomy" id="2733690"/>
    <lineage>
        <taxon>Eukaryota</taxon>
        <taxon>Fungi</taxon>
        <taxon>Dikarya</taxon>
        <taxon>Basidiomycota</taxon>
        <taxon>Agaricomycotina</taxon>
        <taxon>Agaricomycetes</taxon>
        <taxon>Agaricomycetidae</taxon>
        <taxon>Agaricales</taxon>
        <taxon>Marasmiineae</taxon>
        <taxon>Mycenaceae</taxon>
        <taxon>Mycena</taxon>
    </lineage>
</organism>
<feature type="transmembrane region" description="Helical" evidence="7">
    <location>
        <begin position="61"/>
        <end position="79"/>
    </location>
</feature>
<feature type="transmembrane region" description="Helical" evidence="7">
    <location>
        <begin position="698"/>
        <end position="720"/>
    </location>
</feature>
<dbReference type="Pfam" id="PF00690">
    <property type="entry name" value="Cation_ATPase_N"/>
    <property type="match status" value="1"/>
</dbReference>
<sequence length="841" mass="92314">MEDPAIDLSQAPLEDVYKRLQCNENGLSTEEAACRLQQFGSHSERPQKGHEHLIMQFLGHLWNPVCWMLEASAIGLLVLSSGSHRPPDWPAFLGIIFVLCMNSALGVFAERRAFRGVDSLRQSAECTTNIATMANVKRDGVWSEIEVSRLVPGDIIALQTGDTIPVNCRLTSARLYISYPEDNKRLAVGDSCFVGWIIGSGYSEAIVIASGKSLQSHPTRVQSNGGLHEIVAQIGVFCLAIIVLLVVAELLVLYTGFHYSYHRGVNAIFVLLIGGIPIALPTVVGVSLSMGVDELASRGILTTRVAAMEELARVTVLCAEQTAAITEEKYAASDVKAYDPFTESEVRLMAAYAQSTAPSPNPQNPASAVEEWRNEYYGGRPQGHPDIEIAHWKPLCRVDGPIQATYRIKGSTQLRRVAKGLVGHIAEMWTQNHTNALEIQLEEDIEDLARQGVSAIALAYEDVEGDDPEAHGNGFQLVGIVGFRLPLRGGTEQAVADALAMGVQMKMVTSNQLAMAKATGRRAGLGDVMFPAKVFRDEEYLGRPLDALILEATGFGGVFPMDKQKLLQRLRHMGHFCAMISKEVELASAANVSITVNSLGGDFVTTQPCLPAVVDAVHISRQISWRLHGSLIYVSAICIRIVLCFSLLQFIYKIDFPPFMILLVALATDITILTLCVDRAVPGTKPGRWDFTEIISYSTAYGVYLALSTVLFVFTTKTHFFQRKFSLALSPAQPQHDNQLHMLIYLQVAQISHALIFVVHSQRLFFLHRPSTVLLGAFCLAQMGSSIIAAYGNWEFAGVHSVDAGWIGVVWVWNIIWFIPLDLIKLGVGLALRTRNADFLE</sequence>
<evidence type="ECO:0000259" key="8">
    <source>
        <dbReference type="SMART" id="SM00831"/>
    </source>
</evidence>
<dbReference type="PANTHER" id="PTHR42861">
    <property type="entry name" value="CALCIUM-TRANSPORTING ATPASE"/>
    <property type="match status" value="1"/>
</dbReference>
<dbReference type="InterPro" id="IPR023298">
    <property type="entry name" value="ATPase_P-typ_TM_dom_sf"/>
</dbReference>
<feature type="transmembrane region" description="Helical" evidence="7">
    <location>
        <begin position="658"/>
        <end position="677"/>
    </location>
</feature>
<feature type="transmembrane region" description="Helical" evidence="7">
    <location>
        <begin position="804"/>
        <end position="824"/>
    </location>
</feature>
<keyword evidence="2 7" id="KW-0812">Transmembrane</keyword>
<dbReference type="Pfam" id="PF00122">
    <property type="entry name" value="E1-E2_ATPase"/>
    <property type="match status" value="1"/>
</dbReference>
<dbReference type="OrthoDB" id="2929958at2759"/>
<evidence type="ECO:0000313" key="9">
    <source>
        <dbReference type="EMBL" id="KAF7336830.1"/>
    </source>
</evidence>
<dbReference type="InterPro" id="IPR023214">
    <property type="entry name" value="HAD_sf"/>
</dbReference>
<dbReference type="Proteomes" id="UP000620124">
    <property type="component" value="Unassembled WGS sequence"/>
</dbReference>
<dbReference type="Gene3D" id="1.20.1110.10">
    <property type="entry name" value="Calcium-transporting ATPase, transmembrane domain"/>
    <property type="match status" value="1"/>
</dbReference>
<dbReference type="SMART" id="SM00831">
    <property type="entry name" value="Cation_ATPase_N"/>
    <property type="match status" value="1"/>
</dbReference>
<dbReference type="SUPFAM" id="SSF81665">
    <property type="entry name" value="Calcium ATPase, transmembrane domain M"/>
    <property type="match status" value="1"/>
</dbReference>
<comment type="subcellular location">
    <subcellularLocation>
        <location evidence="1">Membrane</location>
        <topology evidence="1">Multi-pass membrane protein</topology>
    </subcellularLocation>
</comment>
<dbReference type="EMBL" id="JACAZI010000022">
    <property type="protein sequence ID" value="KAF7336830.1"/>
    <property type="molecule type" value="Genomic_DNA"/>
</dbReference>
<feature type="domain" description="Cation-transporting P-type ATPase N-terminal" evidence="8">
    <location>
        <begin position="7"/>
        <end position="81"/>
    </location>
</feature>
<proteinExistence type="predicted"/>
<dbReference type="InterPro" id="IPR001757">
    <property type="entry name" value="P_typ_ATPase"/>
</dbReference>
<reference evidence="9" key="1">
    <citation type="submission" date="2020-05" db="EMBL/GenBank/DDBJ databases">
        <title>Mycena genomes resolve the evolution of fungal bioluminescence.</title>
        <authorList>
            <person name="Tsai I.J."/>
        </authorList>
    </citation>
    <scope>NUCLEOTIDE SEQUENCE</scope>
    <source>
        <strain evidence="9">CCC161011</strain>
    </source>
</reference>
<dbReference type="SUPFAM" id="SSF81653">
    <property type="entry name" value="Calcium ATPase, transduction domain A"/>
    <property type="match status" value="1"/>
</dbReference>
<dbReference type="GO" id="GO:0016020">
    <property type="term" value="C:membrane"/>
    <property type="evidence" value="ECO:0007669"/>
    <property type="project" value="UniProtKB-SubCell"/>
</dbReference>
<dbReference type="Gene3D" id="3.40.1110.10">
    <property type="entry name" value="Calcium-transporting ATPase, cytoplasmic domain N"/>
    <property type="match status" value="1"/>
</dbReference>
<keyword evidence="10" id="KW-1185">Reference proteome</keyword>
<evidence type="ECO:0000256" key="1">
    <source>
        <dbReference type="ARBA" id="ARBA00004141"/>
    </source>
</evidence>
<dbReference type="Gene3D" id="2.70.150.10">
    <property type="entry name" value="Calcium-transporting ATPase, cytoplasmic transduction domain A"/>
    <property type="match status" value="1"/>
</dbReference>
<evidence type="ECO:0000256" key="5">
    <source>
        <dbReference type="ARBA" id="ARBA00022989"/>
    </source>
</evidence>
<dbReference type="AlphaFoldDB" id="A0A8H6XA82"/>
<dbReference type="InterPro" id="IPR023299">
    <property type="entry name" value="ATPase_P-typ_cyto_dom_N"/>
</dbReference>
<keyword evidence="5 7" id="KW-1133">Transmembrane helix</keyword>
<feature type="transmembrane region" description="Helical" evidence="7">
    <location>
        <begin position="91"/>
        <end position="109"/>
    </location>
</feature>
<keyword evidence="3" id="KW-0547">Nucleotide-binding</keyword>
<feature type="transmembrane region" description="Helical" evidence="7">
    <location>
        <begin position="230"/>
        <end position="255"/>
    </location>
</feature>
<dbReference type="InterPro" id="IPR059000">
    <property type="entry name" value="ATPase_P-type_domA"/>
</dbReference>
<name>A0A8H6XA82_9AGAR</name>
<dbReference type="Gene3D" id="3.40.50.1000">
    <property type="entry name" value="HAD superfamily/HAD-like"/>
    <property type="match status" value="1"/>
</dbReference>
<evidence type="ECO:0000256" key="2">
    <source>
        <dbReference type="ARBA" id="ARBA00022692"/>
    </source>
</evidence>
<keyword evidence="6 7" id="KW-0472">Membrane</keyword>
<feature type="transmembrane region" description="Helical" evidence="7">
    <location>
        <begin position="772"/>
        <end position="792"/>
    </location>
</feature>
<comment type="caution">
    <text evidence="9">The sequence shown here is derived from an EMBL/GenBank/DDBJ whole genome shotgun (WGS) entry which is preliminary data.</text>
</comment>
<evidence type="ECO:0000256" key="4">
    <source>
        <dbReference type="ARBA" id="ARBA00022840"/>
    </source>
</evidence>
<dbReference type="InterPro" id="IPR036412">
    <property type="entry name" value="HAD-like_sf"/>
</dbReference>
<feature type="transmembrane region" description="Helical" evidence="7">
    <location>
        <begin position="267"/>
        <end position="288"/>
    </location>
</feature>
<evidence type="ECO:0000313" key="10">
    <source>
        <dbReference type="Proteomes" id="UP000620124"/>
    </source>
</evidence>
<dbReference type="GO" id="GO:0016887">
    <property type="term" value="F:ATP hydrolysis activity"/>
    <property type="evidence" value="ECO:0007669"/>
    <property type="project" value="InterPro"/>
</dbReference>
<dbReference type="SUPFAM" id="SSF56784">
    <property type="entry name" value="HAD-like"/>
    <property type="match status" value="1"/>
</dbReference>
<feature type="transmembrane region" description="Helical" evidence="7">
    <location>
        <begin position="740"/>
        <end position="760"/>
    </location>
</feature>
<feature type="transmembrane region" description="Helical" evidence="7">
    <location>
        <begin position="631"/>
        <end position="652"/>
    </location>
</feature>
<evidence type="ECO:0000256" key="7">
    <source>
        <dbReference type="SAM" id="Phobius"/>
    </source>
</evidence>
<evidence type="ECO:0000256" key="3">
    <source>
        <dbReference type="ARBA" id="ARBA00022741"/>
    </source>
</evidence>
<dbReference type="GO" id="GO:0006812">
    <property type="term" value="P:monoatomic cation transport"/>
    <property type="evidence" value="ECO:0007669"/>
    <property type="project" value="UniProtKB-ARBA"/>
</dbReference>
<dbReference type="InterPro" id="IPR004014">
    <property type="entry name" value="ATPase_P-typ_cation-transptr_N"/>
</dbReference>